<feature type="compositionally biased region" description="Low complexity" evidence="1">
    <location>
        <begin position="39"/>
        <end position="52"/>
    </location>
</feature>
<feature type="region of interest" description="Disordered" evidence="1">
    <location>
        <begin position="1"/>
        <end position="56"/>
    </location>
</feature>
<proteinExistence type="predicted"/>
<protein>
    <submittedName>
        <fullName evidence="2">Uncharacterized protein</fullName>
    </submittedName>
</protein>
<comment type="caution">
    <text evidence="2">The sequence shown here is derived from an EMBL/GenBank/DDBJ whole genome shotgun (WGS) entry which is preliminary data.</text>
</comment>
<evidence type="ECO:0000313" key="2">
    <source>
        <dbReference type="EMBL" id="CAD6265605.1"/>
    </source>
</evidence>
<dbReference type="Proteomes" id="UP000604825">
    <property type="component" value="Unassembled WGS sequence"/>
</dbReference>
<reference evidence="2" key="1">
    <citation type="submission" date="2020-10" db="EMBL/GenBank/DDBJ databases">
        <authorList>
            <person name="Han B."/>
            <person name="Lu T."/>
            <person name="Zhao Q."/>
            <person name="Huang X."/>
            <person name="Zhao Y."/>
        </authorList>
    </citation>
    <scope>NUCLEOTIDE SEQUENCE</scope>
</reference>
<dbReference type="AlphaFoldDB" id="A0A811R682"/>
<name>A0A811R682_9POAL</name>
<dbReference type="EMBL" id="CAJGYO010000013">
    <property type="protein sequence ID" value="CAD6265605.1"/>
    <property type="molecule type" value="Genomic_DNA"/>
</dbReference>
<evidence type="ECO:0000256" key="1">
    <source>
        <dbReference type="SAM" id="MobiDB-lite"/>
    </source>
</evidence>
<evidence type="ECO:0000313" key="3">
    <source>
        <dbReference type="Proteomes" id="UP000604825"/>
    </source>
</evidence>
<gene>
    <name evidence="2" type="ORF">NCGR_LOCUS48910</name>
</gene>
<accession>A0A811R682</accession>
<organism evidence="2 3">
    <name type="scientific">Miscanthus lutarioriparius</name>
    <dbReference type="NCBI Taxonomy" id="422564"/>
    <lineage>
        <taxon>Eukaryota</taxon>
        <taxon>Viridiplantae</taxon>
        <taxon>Streptophyta</taxon>
        <taxon>Embryophyta</taxon>
        <taxon>Tracheophyta</taxon>
        <taxon>Spermatophyta</taxon>
        <taxon>Magnoliopsida</taxon>
        <taxon>Liliopsida</taxon>
        <taxon>Poales</taxon>
        <taxon>Poaceae</taxon>
        <taxon>PACMAD clade</taxon>
        <taxon>Panicoideae</taxon>
        <taxon>Andropogonodae</taxon>
        <taxon>Andropogoneae</taxon>
        <taxon>Saccharinae</taxon>
        <taxon>Miscanthus</taxon>
    </lineage>
</organism>
<keyword evidence="3" id="KW-1185">Reference proteome</keyword>
<sequence length="188" mass="20334">MAARFGEVVEDGPEVRRGDLGEPMLAGGAEDEQGSNGRFSPSGPAGSPSPFAITSRPSWIRRRSHRHGKAPRICVCAAAGQEEEATKLYRRRHLRTLRSVEREAKAEAAPARRLGAAHARAVVGGEEEAAEAAALRQDLYGLFSVFTGGGGDEEEGAEASRHCAQYRKAGAERRLSHETVVWSYFLSF</sequence>